<sequence>MPHCQNCGFKWSWSDMIKVALKGNMPCPNCQKDQYVKSGRNLFGAFLVVMPFVLLYSYLTSNFSFSWPLAITGFIFYMTLGTVMGPFFYRLSNTSRKR</sequence>
<keyword evidence="1" id="KW-0812">Transmembrane</keyword>
<dbReference type="InterPro" id="IPR026369">
    <property type="entry name" value="CxxC_20_CxxC"/>
</dbReference>
<dbReference type="EMBL" id="RCCP01000001">
    <property type="protein sequence ID" value="RLJ90575.1"/>
    <property type="molecule type" value="Genomic_DNA"/>
</dbReference>
<dbReference type="AlphaFoldDB" id="A0A497YK61"/>
<gene>
    <name evidence="2" type="ORF">DFR62_0719</name>
</gene>
<name>A0A497YK61_9BACL</name>
<reference evidence="2 3" key="1">
    <citation type="submission" date="2018-10" db="EMBL/GenBank/DDBJ databases">
        <title>Genomic Encyclopedia of Type Strains, Phase IV (KMG-IV): sequencing the most valuable type-strain genomes for metagenomic binning, comparative biology and taxonomic classification.</title>
        <authorList>
            <person name="Goeker M."/>
        </authorList>
    </citation>
    <scope>NUCLEOTIDE SEQUENCE [LARGE SCALE GENOMIC DNA]</scope>
    <source>
        <strain evidence="2 3">DSM 20549</strain>
    </source>
</reference>
<accession>A0A497YK61</accession>
<protein>
    <submittedName>
        <fullName evidence="2">CXXC-20-CXXC protein</fullName>
    </submittedName>
</protein>
<feature type="transmembrane region" description="Helical" evidence="1">
    <location>
        <begin position="65"/>
        <end position="89"/>
    </location>
</feature>
<evidence type="ECO:0000313" key="2">
    <source>
        <dbReference type="EMBL" id="RLJ90575.1"/>
    </source>
</evidence>
<organism evidence="2 3">
    <name type="scientific">Planococcus citreus</name>
    <dbReference type="NCBI Taxonomy" id="1373"/>
    <lineage>
        <taxon>Bacteria</taxon>
        <taxon>Bacillati</taxon>
        <taxon>Bacillota</taxon>
        <taxon>Bacilli</taxon>
        <taxon>Bacillales</taxon>
        <taxon>Caryophanaceae</taxon>
        <taxon>Planococcus</taxon>
    </lineage>
</organism>
<keyword evidence="1" id="KW-0472">Membrane</keyword>
<dbReference type="NCBIfam" id="TIGR04104">
    <property type="entry name" value="cxxc_20_cxxc"/>
    <property type="match status" value="1"/>
</dbReference>
<keyword evidence="3" id="KW-1185">Reference proteome</keyword>
<comment type="caution">
    <text evidence="2">The sequence shown here is derived from an EMBL/GenBank/DDBJ whole genome shotgun (WGS) entry which is preliminary data.</text>
</comment>
<keyword evidence="1" id="KW-1133">Transmembrane helix</keyword>
<feature type="transmembrane region" description="Helical" evidence="1">
    <location>
        <begin position="42"/>
        <end position="59"/>
    </location>
</feature>
<dbReference type="Proteomes" id="UP000280791">
    <property type="component" value="Unassembled WGS sequence"/>
</dbReference>
<evidence type="ECO:0000256" key="1">
    <source>
        <dbReference type="SAM" id="Phobius"/>
    </source>
</evidence>
<dbReference type="RefSeq" id="WP_158290836.1">
    <property type="nucleotide sequence ID" value="NZ_QBEW01000068.1"/>
</dbReference>
<evidence type="ECO:0000313" key="3">
    <source>
        <dbReference type="Proteomes" id="UP000280791"/>
    </source>
</evidence>
<proteinExistence type="predicted"/>